<evidence type="ECO:0000256" key="4">
    <source>
        <dbReference type="ARBA" id="ARBA00022490"/>
    </source>
</evidence>
<gene>
    <name evidence="7" type="ORF">DME_LOCUS544</name>
</gene>
<dbReference type="GO" id="GO:0005737">
    <property type="term" value="C:cytoplasm"/>
    <property type="evidence" value="ECO:0007669"/>
    <property type="project" value="UniProtKB-SubCell"/>
</dbReference>
<dbReference type="Proteomes" id="UP000038040">
    <property type="component" value="Unplaced"/>
</dbReference>
<name>A0A0N4UCD4_DRAME</name>
<dbReference type="EMBL" id="UYYG01000004">
    <property type="protein sequence ID" value="VDN50571.1"/>
    <property type="molecule type" value="Genomic_DNA"/>
</dbReference>
<dbReference type="InterPro" id="IPR008978">
    <property type="entry name" value="HSP20-like_chaperone"/>
</dbReference>
<sequence length="171" mass="19442">MENAEKKLFIWTQTTEDITVVFNTDGDLKKSDVLMSLSSSSIHLSIKGRVLLGGKLGGRIDSSASSYTIDSNKLDFKFSYDRFTYYSLQKEMRSICLRMDIDGILWSFSDDEMKPIYHRATFNAFGYVQENGTISDNIVGIYANDFLYVLTISDLFAIKLKDQFSSDVVLE</sequence>
<protein>
    <recommendedName>
        <fullName evidence="3">NudC domain-containing protein 1</fullName>
    </recommendedName>
</protein>
<dbReference type="PANTHER" id="PTHR21664">
    <property type="entry name" value="CHRONIC MYELOGENOUS LEUKEMIA TUMOR ANTIGEN 66"/>
    <property type="match status" value="1"/>
</dbReference>
<dbReference type="InterPro" id="IPR007052">
    <property type="entry name" value="CS_dom"/>
</dbReference>
<evidence type="ECO:0000256" key="5">
    <source>
        <dbReference type="ARBA" id="ARBA00023242"/>
    </source>
</evidence>
<dbReference type="Proteomes" id="UP000274756">
    <property type="component" value="Unassembled WGS sequence"/>
</dbReference>
<dbReference type="PROSITE" id="PS51203">
    <property type="entry name" value="CS"/>
    <property type="match status" value="1"/>
</dbReference>
<dbReference type="AlphaFoldDB" id="A0A0N4UCD4"/>
<evidence type="ECO:0000256" key="2">
    <source>
        <dbReference type="ARBA" id="ARBA00004496"/>
    </source>
</evidence>
<organism evidence="8 10">
    <name type="scientific">Dracunculus medinensis</name>
    <name type="common">Guinea worm</name>
    <dbReference type="NCBI Taxonomy" id="318479"/>
    <lineage>
        <taxon>Eukaryota</taxon>
        <taxon>Metazoa</taxon>
        <taxon>Ecdysozoa</taxon>
        <taxon>Nematoda</taxon>
        <taxon>Chromadorea</taxon>
        <taxon>Rhabditida</taxon>
        <taxon>Spirurina</taxon>
        <taxon>Dracunculoidea</taxon>
        <taxon>Dracunculidae</taxon>
        <taxon>Dracunculus</taxon>
    </lineage>
</organism>
<keyword evidence="9" id="KW-1185">Reference proteome</keyword>
<dbReference type="STRING" id="318479.A0A0N4UCD4"/>
<evidence type="ECO:0000313" key="9">
    <source>
        <dbReference type="Proteomes" id="UP000274756"/>
    </source>
</evidence>
<evidence type="ECO:0000256" key="3">
    <source>
        <dbReference type="ARBA" id="ARBA00018915"/>
    </source>
</evidence>
<reference evidence="10" key="1">
    <citation type="submission" date="2017-02" db="UniProtKB">
        <authorList>
            <consortium name="WormBaseParasite"/>
        </authorList>
    </citation>
    <scope>IDENTIFICATION</scope>
</reference>
<proteinExistence type="predicted"/>
<dbReference type="GO" id="GO:0005634">
    <property type="term" value="C:nucleus"/>
    <property type="evidence" value="ECO:0007669"/>
    <property type="project" value="UniProtKB-SubCell"/>
</dbReference>
<keyword evidence="5" id="KW-0539">Nucleus</keyword>
<accession>A0A0N4UCD4</accession>
<dbReference type="InterPro" id="IPR037895">
    <property type="entry name" value="NUDCD1"/>
</dbReference>
<dbReference type="PANTHER" id="PTHR21664:SF1">
    <property type="entry name" value="NUDC DOMAIN-CONTAINING PROTEIN 1"/>
    <property type="match status" value="1"/>
</dbReference>
<comment type="subcellular location">
    <subcellularLocation>
        <location evidence="2">Cytoplasm</location>
    </subcellularLocation>
    <subcellularLocation>
        <location evidence="1">Nucleus</location>
    </subcellularLocation>
</comment>
<evidence type="ECO:0000256" key="1">
    <source>
        <dbReference type="ARBA" id="ARBA00004123"/>
    </source>
</evidence>
<dbReference type="Pfam" id="PF04969">
    <property type="entry name" value="CS"/>
    <property type="match status" value="1"/>
</dbReference>
<dbReference type="Gene3D" id="2.60.40.790">
    <property type="match status" value="1"/>
</dbReference>
<keyword evidence="4" id="KW-0963">Cytoplasm</keyword>
<evidence type="ECO:0000313" key="10">
    <source>
        <dbReference type="WBParaSite" id="DME_0000492301-mRNA-1"/>
    </source>
</evidence>
<dbReference type="WBParaSite" id="DME_0000492301-mRNA-1">
    <property type="protein sequence ID" value="DME_0000492301-mRNA-1"/>
    <property type="gene ID" value="DME_0000492301"/>
</dbReference>
<evidence type="ECO:0000259" key="6">
    <source>
        <dbReference type="PROSITE" id="PS51203"/>
    </source>
</evidence>
<evidence type="ECO:0000313" key="8">
    <source>
        <dbReference type="Proteomes" id="UP000038040"/>
    </source>
</evidence>
<dbReference type="SUPFAM" id="SSF49764">
    <property type="entry name" value="HSP20-like chaperones"/>
    <property type="match status" value="1"/>
</dbReference>
<reference evidence="7 9" key="2">
    <citation type="submission" date="2018-11" db="EMBL/GenBank/DDBJ databases">
        <authorList>
            <consortium name="Pathogen Informatics"/>
        </authorList>
    </citation>
    <scope>NUCLEOTIDE SEQUENCE [LARGE SCALE GENOMIC DNA]</scope>
</reference>
<feature type="domain" description="CS" evidence="6">
    <location>
        <begin position="4"/>
        <end position="98"/>
    </location>
</feature>
<evidence type="ECO:0000313" key="7">
    <source>
        <dbReference type="EMBL" id="VDN50571.1"/>
    </source>
</evidence>
<dbReference type="OrthoDB" id="428655at2759"/>